<sequence>MTNVIYRAWPAYRQGLVLEEDDNYEEPLIQAAYNNDFNAFYHAYRARLRRIREEWQETFLADGMACFTAWQAKLTRIMMHRERQAPYLHRGLQCLEDLASALSTGLPPSREYLLVSIDIEGNMTAGINALGISSLDTQQIFNDQERLTVHDENYAFTSYRRHSLFSPTTRITTEMLPQVLYNLLNSHPNIILVGHTLWTTEVCMMGRYGSAIESLPNVIGTVDVGLLLSPVAGLLKLGKLILAHDLPFRPGSLHCAGNDAHYTLQLMLAVMLKKLDHPDGTPKSESRIEAVRELVFRPLPTRRAMESSESDDWEQHMDDNLGLGLFAEHLLSAADGASEAAEDLVMSGSGPQISTIRAISDLLTSWSRTAVRQHAQLGSSYRM</sequence>
<organism evidence="2 3">
    <name type="scientific">Saxophila tyrrhenica</name>
    <dbReference type="NCBI Taxonomy" id="1690608"/>
    <lineage>
        <taxon>Eukaryota</taxon>
        <taxon>Fungi</taxon>
        <taxon>Dikarya</taxon>
        <taxon>Ascomycota</taxon>
        <taxon>Pezizomycotina</taxon>
        <taxon>Dothideomycetes</taxon>
        <taxon>Dothideomycetidae</taxon>
        <taxon>Mycosphaerellales</taxon>
        <taxon>Extremaceae</taxon>
        <taxon>Saxophila</taxon>
    </lineage>
</organism>
<evidence type="ECO:0000313" key="3">
    <source>
        <dbReference type="Proteomes" id="UP001337655"/>
    </source>
</evidence>
<evidence type="ECO:0000259" key="1">
    <source>
        <dbReference type="Pfam" id="PF21762"/>
    </source>
</evidence>
<evidence type="ECO:0000313" key="2">
    <source>
        <dbReference type="EMBL" id="KAK5164644.1"/>
    </source>
</evidence>
<dbReference type="EMBL" id="JAVRRT010000019">
    <property type="protein sequence ID" value="KAK5164644.1"/>
    <property type="molecule type" value="Genomic_DNA"/>
</dbReference>
<reference evidence="2 3" key="1">
    <citation type="submission" date="2023-08" db="EMBL/GenBank/DDBJ databases">
        <title>Black Yeasts Isolated from many extreme environments.</title>
        <authorList>
            <person name="Coleine C."/>
            <person name="Stajich J.E."/>
            <person name="Selbmann L."/>
        </authorList>
    </citation>
    <scope>NUCLEOTIDE SEQUENCE [LARGE SCALE GENOMIC DNA]</scope>
    <source>
        <strain evidence="2 3">CCFEE 5935</strain>
    </source>
</reference>
<protein>
    <recommendedName>
        <fullName evidence="1">Gfd2/YDR514C-like C-terminal domain-containing protein</fullName>
    </recommendedName>
</protein>
<name>A0AAV9NZ84_9PEZI</name>
<dbReference type="SUPFAM" id="SSF53098">
    <property type="entry name" value="Ribonuclease H-like"/>
    <property type="match status" value="1"/>
</dbReference>
<proteinExistence type="predicted"/>
<dbReference type="Pfam" id="PF21762">
    <property type="entry name" value="DEDDh_C"/>
    <property type="match status" value="1"/>
</dbReference>
<dbReference type="Proteomes" id="UP001337655">
    <property type="component" value="Unassembled WGS sequence"/>
</dbReference>
<keyword evidence="3" id="KW-1185">Reference proteome</keyword>
<comment type="caution">
    <text evidence="2">The sequence shown here is derived from an EMBL/GenBank/DDBJ whole genome shotgun (WGS) entry which is preliminary data.</text>
</comment>
<dbReference type="AlphaFoldDB" id="A0AAV9NZ84"/>
<dbReference type="GeneID" id="89931180"/>
<dbReference type="InterPro" id="IPR048519">
    <property type="entry name" value="Gfd2/YDR514C-like_C"/>
</dbReference>
<dbReference type="RefSeq" id="XP_064654892.1">
    <property type="nucleotide sequence ID" value="XM_064807076.1"/>
</dbReference>
<feature type="domain" description="Gfd2/YDR514C-like C-terminal" evidence="1">
    <location>
        <begin position="184"/>
        <end position="269"/>
    </location>
</feature>
<dbReference type="InterPro" id="IPR012337">
    <property type="entry name" value="RNaseH-like_sf"/>
</dbReference>
<accession>A0AAV9NZ84</accession>
<gene>
    <name evidence="2" type="ORF">LTR77_009850</name>
</gene>